<dbReference type="OrthoDB" id="7697904at2759"/>
<keyword evidence="1" id="KW-0234">DNA repair</keyword>
<comment type="similarity">
    <text evidence="1">Belongs to the helicase family.</text>
</comment>
<dbReference type="PANTHER" id="PTHR10492">
    <property type="match status" value="1"/>
</dbReference>
<keyword evidence="1" id="KW-0347">Helicase</keyword>
<keyword evidence="1" id="KW-0227">DNA damage</keyword>
<dbReference type="SMR" id="A0A7M7LQB7"/>
<dbReference type="InterPro" id="IPR010285">
    <property type="entry name" value="DNA_helicase_pif1-like_DEAD"/>
</dbReference>
<feature type="domain" description="DNA helicase Pif1-like DEAD-box helicase" evidence="2">
    <location>
        <begin position="149"/>
        <end position="264"/>
    </location>
</feature>
<evidence type="ECO:0000259" key="2">
    <source>
        <dbReference type="Pfam" id="PF05970"/>
    </source>
</evidence>
<evidence type="ECO:0000313" key="3">
    <source>
        <dbReference type="EnsemblMetazoa" id="XP_008202508"/>
    </source>
</evidence>
<accession>A0A7M7LQB7</accession>
<dbReference type="GO" id="GO:0016787">
    <property type="term" value="F:hydrolase activity"/>
    <property type="evidence" value="ECO:0007669"/>
    <property type="project" value="UniProtKB-KW"/>
</dbReference>
<dbReference type="CDD" id="cd18809">
    <property type="entry name" value="SF1_C_RecD"/>
    <property type="match status" value="1"/>
</dbReference>
<dbReference type="GO" id="GO:0006281">
    <property type="term" value="P:DNA repair"/>
    <property type="evidence" value="ECO:0007669"/>
    <property type="project" value="UniProtKB-KW"/>
</dbReference>
<organism evidence="3 4">
    <name type="scientific">Nasonia vitripennis</name>
    <name type="common">Parasitic wasp</name>
    <dbReference type="NCBI Taxonomy" id="7425"/>
    <lineage>
        <taxon>Eukaryota</taxon>
        <taxon>Metazoa</taxon>
        <taxon>Ecdysozoa</taxon>
        <taxon>Arthropoda</taxon>
        <taxon>Hexapoda</taxon>
        <taxon>Insecta</taxon>
        <taxon>Pterygota</taxon>
        <taxon>Neoptera</taxon>
        <taxon>Endopterygota</taxon>
        <taxon>Hymenoptera</taxon>
        <taxon>Apocrita</taxon>
        <taxon>Proctotrupomorpha</taxon>
        <taxon>Chalcidoidea</taxon>
        <taxon>Pteromalidae</taxon>
        <taxon>Pteromalinae</taxon>
        <taxon>Nasonia</taxon>
    </lineage>
</organism>
<dbReference type="PANTHER" id="PTHR10492:SF57">
    <property type="entry name" value="ATP-DEPENDENT DNA HELICASE"/>
    <property type="match status" value="1"/>
</dbReference>
<evidence type="ECO:0000313" key="4">
    <source>
        <dbReference type="Proteomes" id="UP000002358"/>
    </source>
</evidence>
<dbReference type="EC" id="5.6.2.3" evidence="1"/>
<comment type="catalytic activity">
    <reaction evidence="1">
        <text>ATP + H2O = ADP + phosphate + H(+)</text>
        <dbReference type="Rhea" id="RHEA:13065"/>
        <dbReference type="ChEBI" id="CHEBI:15377"/>
        <dbReference type="ChEBI" id="CHEBI:15378"/>
        <dbReference type="ChEBI" id="CHEBI:30616"/>
        <dbReference type="ChEBI" id="CHEBI:43474"/>
        <dbReference type="ChEBI" id="CHEBI:456216"/>
        <dbReference type="EC" id="5.6.2.3"/>
    </reaction>
</comment>
<keyword evidence="1" id="KW-0378">Hydrolase</keyword>
<dbReference type="Pfam" id="PF05970">
    <property type="entry name" value="PIF1"/>
    <property type="match status" value="2"/>
</dbReference>
<evidence type="ECO:0000256" key="1">
    <source>
        <dbReference type="RuleBase" id="RU363044"/>
    </source>
</evidence>
<keyword evidence="1" id="KW-0547">Nucleotide-binding</keyword>
<reference evidence="3" key="1">
    <citation type="submission" date="2021-01" db="UniProtKB">
        <authorList>
            <consortium name="EnsemblMetazoa"/>
        </authorList>
    </citation>
    <scope>IDENTIFICATION</scope>
</reference>
<dbReference type="SUPFAM" id="SSF52540">
    <property type="entry name" value="P-loop containing nucleoside triphosphate hydrolases"/>
    <property type="match status" value="2"/>
</dbReference>
<keyword evidence="1" id="KW-0067">ATP-binding</keyword>
<protein>
    <recommendedName>
        <fullName evidence="1">ATP-dependent DNA helicase</fullName>
        <ecNumber evidence="1">5.6.2.3</ecNumber>
    </recommendedName>
</protein>
<dbReference type="GO" id="GO:0006310">
    <property type="term" value="P:DNA recombination"/>
    <property type="evidence" value="ECO:0007669"/>
    <property type="project" value="UniProtKB-KW"/>
</dbReference>
<proteinExistence type="inferred from homology"/>
<name>A0A7M7LQB7_NASVI</name>
<dbReference type="KEGG" id="nvi:103315450"/>
<dbReference type="GO" id="GO:0005524">
    <property type="term" value="F:ATP binding"/>
    <property type="evidence" value="ECO:0007669"/>
    <property type="project" value="UniProtKB-KW"/>
</dbReference>
<feature type="domain" description="DNA helicase Pif1-like DEAD-box helicase" evidence="2">
    <location>
        <begin position="72"/>
        <end position="146"/>
    </location>
</feature>
<dbReference type="Gene3D" id="3.40.50.300">
    <property type="entry name" value="P-loop containing nucleotide triphosphate hydrolases"/>
    <property type="match status" value="1"/>
</dbReference>
<keyword evidence="1" id="KW-0233">DNA recombination</keyword>
<dbReference type="GO" id="GO:0000723">
    <property type="term" value="P:telomere maintenance"/>
    <property type="evidence" value="ECO:0007669"/>
    <property type="project" value="InterPro"/>
</dbReference>
<dbReference type="EnsemblMetazoa" id="XM_008204286">
    <property type="protein sequence ID" value="XP_008202508"/>
    <property type="gene ID" value="LOC103315450"/>
</dbReference>
<dbReference type="GeneID" id="103315450"/>
<dbReference type="InterPro" id="IPR027417">
    <property type="entry name" value="P-loop_NTPase"/>
</dbReference>
<dbReference type="GO" id="GO:0043139">
    <property type="term" value="F:5'-3' DNA helicase activity"/>
    <property type="evidence" value="ECO:0007669"/>
    <property type="project" value="UniProtKB-EC"/>
</dbReference>
<keyword evidence="4" id="KW-1185">Reference proteome</keyword>
<dbReference type="RefSeq" id="XP_008202508.2">
    <property type="nucleotide sequence ID" value="XM_008204286.2"/>
</dbReference>
<comment type="cofactor">
    <cofactor evidence="1">
        <name>Mg(2+)</name>
        <dbReference type="ChEBI" id="CHEBI:18420"/>
    </cofactor>
</comment>
<sequence>MPKQLRSLFVRILMYCNPLEPNQLWEDFKDCMSEDFSRRHSKEDAYFKALIDIQSILQCEDYLNIGHQRMNKLNEKQKIIANKVLNAVMNGNCDNLTENDTCFFIDGPGGSGKTFVYETLWYILNGNNKNVCMMAFTGIAATLLPKELKEAAYLKSIDVFIWDEAPMAPRYAIEIMDRCLRDIMNNDKLFGGKIIVLGGDFRRLLPIKVHGTHSETIDLSINRSLNWNKFVKFSLTQNMRALPQEIQFAKFLLNVGDGKLNDSDDVLNIDYFPPNCIIPPEVDIVDDIYGNIFAKKEYRKSINYAILSRRQFPIKIAFTMTINKAQGQTFEKIGIDLRREVFNHGQLYVALSRIFMLQEKHPI</sequence>
<dbReference type="InParanoid" id="A0A7M7LQB7"/>
<dbReference type="Proteomes" id="UP000002358">
    <property type="component" value="Unassembled WGS sequence"/>
</dbReference>
<dbReference type="AlphaFoldDB" id="A0A7M7LQB7"/>